<name>A0ABS3CMJ5_9BACT</name>
<sequence length="296" mass="32525">MLSIRRQFLGSLIGLLLLIPIYTIAQNNTFPTSGNVGIGTTGPSSKLHVVGEIRSQGNIRLQSPDGNDAGNIETSGEAGSYNGIKIRATRGTGYISFWTNNSSTTEKMRIQNNGNVGIGTSSPTYKLQVAGNSKWTGNASSYTEVNSNSSGQYMRQYGNDGLTQSWLIRGYSHTDGVQAFFDNGGINVNGTVKAREVNVTASEWPDYVFKFGYKLMPLSELEEFVEKNGHLPNVPSEAEVLENGINLSEMNVKLLEKVEELTLYILSQRSIIESQEKLLNTLLKRVEKIESNKNDK</sequence>
<gene>
    <name evidence="1" type="ORF">J0A69_18635</name>
</gene>
<reference evidence="1 2" key="1">
    <citation type="submission" date="2021-03" db="EMBL/GenBank/DDBJ databases">
        <title>novel species isolated from a fishpond in China.</title>
        <authorList>
            <person name="Lu H."/>
            <person name="Cai Z."/>
        </authorList>
    </citation>
    <scope>NUCLEOTIDE SEQUENCE [LARGE SCALE GENOMIC DNA]</scope>
    <source>
        <strain evidence="1 2">YJ13C</strain>
    </source>
</reference>
<dbReference type="Proteomes" id="UP000664480">
    <property type="component" value="Unassembled WGS sequence"/>
</dbReference>
<evidence type="ECO:0000313" key="1">
    <source>
        <dbReference type="EMBL" id="MBN7817465.1"/>
    </source>
</evidence>
<dbReference type="EMBL" id="JAFKCU010000005">
    <property type="protein sequence ID" value="MBN7817465.1"/>
    <property type="molecule type" value="Genomic_DNA"/>
</dbReference>
<dbReference type="RefSeq" id="WP_206588136.1">
    <property type="nucleotide sequence ID" value="NZ_JAFKCU010000005.1"/>
</dbReference>
<protein>
    <recommendedName>
        <fullName evidence="3">Chaperone of endosialidase</fullName>
    </recommendedName>
</protein>
<evidence type="ECO:0008006" key="3">
    <source>
        <dbReference type="Google" id="ProtNLM"/>
    </source>
</evidence>
<proteinExistence type="predicted"/>
<accession>A0ABS3CMJ5</accession>
<comment type="caution">
    <text evidence="1">The sequence shown here is derived from an EMBL/GenBank/DDBJ whole genome shotgun (WGS) entry which is preliminary data.</text>
</comment>
<organism evidence="1 2">
    <name type="scientific">Algoriphagus pacificus</name>
    <dbReference type="NCBI Taxonomy" id="2811234"/>
    <lineage>
        <taxon>Bacteria</taxon>
        <taxon>Pseudomonadati</taxon>
        <taxon>Bacteroidota</taxon>
        <taxon>Cytophagia</taxon>
        <taxon>Cytophagales</taxon>
        <taxon>Cyclobacteriaceae</taxon>
        <taxon>Algoriphagus</taxon>
    </lineage>
</organism>
<evidence type="ECO:0000313" key="2">
    <source>
        <dbReference type="Proteomes" id="UP000664480"/>
    </source>
</evidence>
<keyword evidence="2" id="KW-1185">Reference proteome</keyword>